<evidence type="ECO:0000256" key="7">
    <source>
        <dbReference type="ARBA" id="ARBA00022827"/>
    </source>
</evidence>
<dbReference type="NCBIfam" id="TIGR00136">
    <property type="entry name" value="mnmG_gidA"/>
    <property type="match status" value="1"/>
</dbReference>
<dbReference type="InterPro" id="IPR026904">
    <property type="entry name" value="MnmG_C"/>
</dbReference>
<dbReference type="PANTHER" id="PTHR11806">
    <property type="entry name" value="GLUCOSE INHIBITED DIVISION PROTEIN A"/>
    <property type="match status" value="1"/>
</dbReference>
<evidence type="ECO:0000256" key="5">
    <source>
        <dbReference type="ARBA" id="ARBA00022630"/>
    </source>
</evidence>
<feature type="binding site" evidence="11">
    <location>
        <begin position="11"/>
        <end position="16"/>
    </location>
    <ligand>
        <name>FAD</name>
        <dbReference type="ChEBI" id="CHEBI:57692"/>
    </ligand>
</feature>
<dbReference type="FunFam" id="1.10.150.570:FF:000001">
    <property type="entry name" value="tRNA uridine 5-carboxymethylaminomethyl modification enzyme MnmG"/>
    <property type="match status" value="1"/>
</dbReference>
<dbReference type="Proteomes" id="UP000582837">
    <property type="component" value="Unassembled WGS sequence"/>
</dbReference>
<evidence type="ECO:0000256" key="1">
    <source>
        <dbReference type="ARBA" id="ARBA00001974"/>
    </source>
</evidence>
<protein>
    <recommendedName>
        <fullName evidence="4 11">tRNA uridine 5-carboxymethylaminomethyl modification enzyme MnmG</fullName>
    </recommendedName>
    <alternativeName>
        <fullName evidence="10 11">Glucose-inhibited division protein A</fullName>
    </alternativeName>
</protein>
<feature type="binding site" evidence="11">
    <location>
        <position position="179"/>
    </location>
    <ligand>
        <name>FAD</name>
        <dbReference type="ChEBI" id="CHEBI:57692"/>
    </ligand>
</feature>
<dbReference type="EMBL" id="JACHIA010000007">
    <property type="protein sequence ID" value="MBB6071260.1"/>
    <property type="molecule type" value="Genomic_DNA"/>
</dbReference>
<evidence type="ECO:0000256" key="4">
    <source>
        <dbReference type="ARBA" id="ARBA00020461"/>
    </source>
</evidence>
<gene>
    <name evidence="11" type="primary">mnmG</name>
    <name evidence="11" type="synonym">gidA</name>
    <name evidence="13" type="ORF">HNQ61_002884</name>
</gene>
<dbReference type="GO" id="GO:0002098">
    <property type="term" value="P:tRNA wobble uridine modification"/>
    <property type="evidence" value="ECO:0007669"/>
    <property type="project" value="InterPro"/>
</dbReference>
<dbReference type="Pfam" id="PF01134">
    <property type="entry name" value="GIDA"/>
    <property type="match status" value="1"/>
</dbReference>
<dbReference type="InterPro" id="IPR002218">
    <property type="entry name" value="MnmG-rel"/>
</dbReference>
<dbReference type="Pfam" id="PF21680">
    <property type="entry name" value="GIDA_C_1st"/>
    <property type="match status" value="1"/>
</dbReference>
<dbReference type="InterPro" id="IPR040131">
    <property type="entry name" value="MnmG_N"/>
</dbReference>
<keyword evidence="11" id="KW-0963">Cytoplasm</keyword>
<proteinExistence type="inferred from homology"/>
<evidence type="ECO:0000256" key="8">
    <source>
        <dbReference type="ARBA" id="ARBA00023027"/>
    </source>
</evidence>
<evidence type="ECO:0000256" key="11">
    <source>
        <dbReference type="HAMAP-Rule" id="MF_00129"/>
    </source>
</evidence>
<dbReference type="InterPro" id="IPR044920">
    <property type="entry name" value="MnmG_C_subdom_sf"/>
</dbReference>
<dbReference type="Gene3D" id="1.10.10.1800">
    <property type="entry name" value="tRNA uridine 5-carboxymethylaminomethyl modification enzyme MnmG/GidA"/>
    <property type="match status" value="1"/>
</dbReference>
<dbReference type="Gene3D" id="3.50.50.60">
    <property type="entry name" value="FAD/NAD(P)-binding domain"/>
    <property type="match status" value="2"/>
</dbReference>
<dbReference type="InterPro" id="IPR047001">
    <property type="entry name" value="MnmG_C_subdom"/>
</dbReference>
<dbReference type="PROSITE" id="PS01281">
    <property type="entry name" value="GIDA_2"/>
    <property type="match status" value="1"/>
</dbReference>
<comment type="similarity">
    <text evidence="3 11">Belongs to the MnmG family.</text>
</comment>
<evidence type="ECO:0000256" key="3">
    <source>
        <dbReference type="ARBA" id="ARBA00007653"/>
    </source>
</evidence>
<organism evidence="13 14">
    <name type="scientific">Longimicrobium terrae</name>
    <dbReference type="NCBI Taxonomy" id="1639882"/>
    <lineage>
        <taxon>Bacteria</taxon>
        <taxon>Pseudomonadati</taxon>
        <taxon>Gemmatimonadota</taxon>
        <taxon>Longimicrobiia</taxon>
        <taxon>Longimicrobiales</taxon>
        <taxon>Longimicrobiaceae</taxon>
        <taxon>Longimicrobium</taxon>
    </lineage>
</organism>
<dbReference type="SMART" id="SM01228">
    <property type="entry name" value="GIDA_assoc_3"/>
    <property type="match status" value="1"/>
</dbReference>
<dbReference type="FunFam" id="3.50.50.60:FF:000002">
    <property type="entry name" value="tRNA uridine 5-carboxymethylaminomethyl modification enzyme MnmG"/>
    <property type="match status" value="1"/>
</dbReference>
<keyword evidence="5 11" id="KW-0285">Flavoprotein</keyword>
<evidence type="ECO:0000313" key="14">
    <source>
        <dbReference type="Proteomes" id="UP000582837"/>
    </source>
</evidence>
<feature type="domain" description="tRNA uridine 5-carboxymethylaminomethyl modification enzyme C-terminal subdomain" evidence="12">
    <location>
        <begin position="546"/>
        <end position="617"/>
    </location>
</feature>
<dbReference type="SUPFAM" id="SSF51905">
    <property type="entry name" value="FAD/NAD(P)-binding domain"/>
    <property type="match status" value="1"/>
</dbReference>
<comment type="subcellular location">
    <subcellularLocation>
        <location evidence="11">Cytoplasm</location>
    </subcellularLocation>
</comment>
<dbReference type="Pfam" id="PF13932">
    <property type="entry name" value="SAM_GIDA_C"/>
    <property type="match status" value="1"/>
</dbReference>
<dbReference type="GO" id="GO:0050660">
    <property type="term" value="F:flavin adenine dinucleotide binding"/>
    <property type="evidence" value="ECO:0007669"/>
    <property type="project" value="UniProtKB-UniRule"/>
</dbReference>
<dbReference type="InterPro" id="IPR020595">
    <property type="entry name" value="MnmG-rel_CS"/>
</dbReference>
<evidence type="ECO:0000256" key="6">
    <source>
        <dbReference type="ARBA" id="ARBA00022694"/>
    </source>
</evidence>
<dbReference type="GO" id="GO:0030488">
    <property type="term" value="P:tRNA methylation"/>
    <property type="evidence" value="ECO:0007669"/>
    <property type="project" value="TreeGrafter"/>
</dbReference>
<evidence type="ECO:0000259" key="12">
    <source>
        <dbReference type="SMART" id="SM01228"/>
    </source>
</evidence>
<feature type="binding site" evidence="11">
    <location>
        <position position="123"/>
    </location>
    <ligand>
        <name>FAD</name>
        <dbReference type="ChEBI" id="CHEBI:57692"/>
    </ligand>
</feature>
<dbReference type="GO" id="GO:0005829">
    <property type="term" value="C:cytosol"/>
    <property type="evidence" value="ECO:0007669"/>
    <property type="project" value="TreeGrafter"/>
</dbReference>
<comment type="function">
    <text evidence="2 11">NAD-binding protein involved in the addition of a carboxymethylaminomethyl (cmnm) group at the wobble position (U34) of certain tRNAs, forming tRNA-cmnm(5)s(2)U34.</text>
</comment>
<comment type="caution">
    <text evidence="13">The sequence shown here is derived from an EMBL/GenBank/DDBJ whole genome shotgun (WGS) entry which is preliminary data.</text>
</comment>
<dbReference type="AlphaFoldDB" id="A0A841GZR4"/>
<keyword evidence="8 11" id="KW-0520">NAD</keyword>
<accession>A0A841GZR4</accession>
<feature type="binding site" evidence="11">
    <location>
        <position position="368"/>
    </location>
    <ligand>
        <name>FAD</name>
        <dbReference type="ChEBI" id="CHEBI:57692"/>
    </ligand>
</feature>
<evidence type="ECO:0000313" key="13">
    <source>
        <dbReference type="EMBL" id="MBB6071260.1"/>
    </source>
</evidence>
<evidence type="ECO:0000256" key="2">
    <source>
        <dbReference type="ARBA" id="ARBA00003717"/>
    </source>
</evidence>
<keyword evidence="6 11" id="KW-0819">tRNA processing</keyword>
<dbReference type="RefSeq" id="WP_170033989.1">
    <property type="nucleotide sequence ID" value="NZ_JABDTL010000001.1"/>
</dbReference>
<comment type="cofactor">
    <cofactor evidence="1 11">
        <name>FAD</name>
        <dbReference type="ChEBI" id="CHEBI:57692"/>
    </cofactor>
</comment>
<evidence type="ECO:0000256" key="10">
    <source>
        <dbReference type="ARBA" id="ARBA00031800"/>
    </source>
</evidence>
<dbReference type="InterPro" id="IPR004416">
    <property type="entry name" value="MnmG"/>
</dbReference>
<dbReference type="PANTHER" id="PTHR11806:SF0">
    <property type="entry name" value="PROTEIN MTO1 HOMOLOG, MITOCHONDRIAL"/>
    <property type="match status" value="1"/>
</dbReference>
<keyword evidence="14" id="KW-1185">Reference proteome</keyword>
<dbReference type="InterPro" id="IPR049312">
    <property type="entry name" value="GIDA_C_N"/>
</dbReference>
<reference evidence="13 14" key="1">
    <citation type="submission" date="2020-08" db="EMBL/GenBank/DDBJ databases">
        <title>Genomic Encyclopedia of Type Strains, Phase IV (KMG-IV): sequencing the most valuable type-strain genomes for metagenomic binning, comparative biology and taxonomic classification.</title>
        <authorList>
            <person name="Goeker M."/>
        </authorList>
    </citation>
    <scope>NUCLEOTIDE SEQUENCE [LARGE SCALE GENOMIC DNA]</scope>
    <source>
        <strain evidence="13 14">DSM 29007</strain>
    </source>
</reference>
<feature type="binding site" evidence="11">
    <location>
        <begin position="271"/>
        <end position="285"/>
    </location>
    <ligand>
        <name>NAD(+)</name>
        <dbReference type="ChEBI" id="CHEBI:57540"/>
    </ligand>
</feature>
<comment type="subunit">
    <text evidence="9 11">Homodimer. Heterotetramer of two MnmE and two MnmG subunits.</text>
</comment>
<dbReference type="PROSITE" id="PS01280">
    <property type="entry name" value="GIDA_1"/>
    <property type="match status" value="1"/>
</dbReference>
<keyword evidence="7 11" id="KW-0274">FAD</keyword>
<sequence length="631" mass="68781">MESRYDVIVIGGGHAGVEAAGASARIGARTLLVTPNLEGIGQMSCNPAIGGVAKGTVVREVDALGGVMGLATDRSRIQFRMLNQSKGPAVWAPRAQCDRGLYPRAARSLLERFPALHFFQGMVGSLVMENGRVAGVRTEAGHEFMARSVVLTAGTFLRGRIHVGRTPGVPAGRAGDAPSVRLAEQMEALGLEVARFKTGTPPRIDGRSVDLDRLEVQPGENPEYRLSVWERTPLLPQLPCWITWTGEPLRDIIQTNLQESALYGGEIAGRGPRYCPSIEDKIVKFPDAARHQVFLEPEGLDTTELYVNGLSTSLPADVQLRMLQSIPGLESARMTKVGYAIEYDYYPPHQLRPTLECKALDGLFLAGQVNGTTGYEEAAGQGLLAGANAAFAALDRDPLILERDQAFIGVLIDDLVTKGTDEPYRLFTSRAEFRLTLRQDNAIRRLGPIAAERGLLTDEQTRTLERRLRLAEEVDGWLRTTNANPVDVNPVLESVGSPALREATRMGLLLKRPNVTAELLMPVVAGVPEGEPHELADALTTAEMELRYGGYLEKERARAATLQRQSEFPLPDALPYPELLSLSYEARQKLDRIRPATLAQAGRIPGVSPSDLQNLVMEVRKLGRVAEIQGA</sequence>
<dbReference type="Gene3D" id="1.10.150.570">
    <property type="entry name" value="GidA associated domain, C-terminal subdomain"/>
    <property type="match status" value="1"/>
</dbReference>
<name>A0A841GZR4_9BACT</name>
<evidence type="ECO:0000256" key="9">
    <source>
        <dbReference type="ARBA" id="ARBA00025948"/>
    </source>
</evidence>
<dbReference type="InterPro" id="IPR036188">
    <property type="entry name" value="FAD/NAD-bd_sf"/>
</dbReference>
<dbReference type="HAMAP" id="MF_00129">
    <property type="entry name" value="MnmG_GidA"/>
    <property type="match status" value="1"/>
</dbReference>